<dbReference type="InterPro" id="IPR011542">
    <property type="entry name" value="SUF_FeS_clus_asmbl_SufD"/>
</dbReference>
<dbReference type="InterPro" id="IPR045595">
    <property type="entry name" value="SufBD_N"/>
</dbReference>
<dbReference type="AlphaFoldDB" id="A0A2T8HKH7"/>
<dbReference type="InterPro" id="IPR000825">
    <property type="entry name" value="SUF_FeS_clus_asmbl_SufBD_core"/>
</dbReference>
<evidence type="ECO:0000259" key="2">
    <source>
        <dbReference type="Pfam" id="PF01458"/>
    </source>
</evidence>
<organism evidence="4 5">
    <name type="scientific">Sphingobacterium corticibacter</name>
    <dbReference type="NCBI Taxonomy" id="2171749"/>
    <lineage>
        <taxon>Bacteria</taxon>
        <taxon>Pseudomonadati</taxon>
        <taxon>Bacteroidota</taxon>
        <taxon>Sphingobacteriia</taxon>
        <taxon>Sphingobacteriales</taxon>
        <taxon>Sphingobacteriaceae</taxon>
        <taxon>Sphingobacterium</taxon>
    </lineage>
</organism>
<comment type="similarity">
    <text evidence="1">Belongs to the iron-sulfur cluster assembly SufBD family.</text>
</comment>
<comment type="caution">
    <text evidence="4">The sequence shown here is derived from an EMBL/GenBank/DDBJ whole genome shotgun (WGS) entry which is preliminary data.</text>
</comment>
<dbReference type="SUPFAM" id="SSF101960">
    <property type="entry name" value="Stabilizer of iron transporter SufD"/>
    <property type="match status" value="1"/>
</dbReference>
<dbReference type="NCBIfam" id="TIGR01981">
    <property type="entry name" value="sufD"/>
    <property type="match status" value="1"/>
</dbReference>
<dbReference type="InterPro" id="IPR037284">
    <property type="entry name" value="SUF_FeS_clus_asmbl_SufBD_sf"/>
</dbReference>
<evidence type="ECO:0000256" key="1">
    <source>
        <dbReference type="ARBA" id="ARBA00043967"/>
    </source>
</evidence>
<accession>A0A2T8HKH7</accession>
<reference evidence="4 5" key="1">
    <citation type="submission" date="2018-04" db="EMBL/GenBank/DDBJ databases">
        <title>Sphingobacterium cortibacter sp. nov.</title>
        <authorList>
            <person name="Li Y."/>
        </authorList>
    </citation>
    <scope>NUCLEOTIDE SEQUENCE [LARGE SCALE GENOMIC DNA]</scope>
    <source>
        <strain evidence="4 5">2c-3</strain>
    </source>
</reference>
<dbReference type="OrthoDB" id="9768262at2"/>
<keyword evidence="5" id="KW-1185">Reference proteome</keyword>
<feature type="domain" description="SUF system FeS cluster assembly SufBD core" evidence="2">
    <location>
        <begin position="177"/>
        <end position="407"/>
    </location>
</feature>
<feature type="domain" description="SUF system FeS cluster assembly SufBD N-terminal" evidence="3">
    <location>
        <begin position="10"/>
        <end position="168"/>
    </location>
</feature>
<name>A0A2T8HKH7_9SPHI</name>
<dbReference type="Pfam" id="PF19295">
    <property type="entry name" value="SufBD_N"/>
    <property type="match status" value="1"/>
</dbReference>
<protein>
    <submittedName>
        <fullName evidence="4">Fe-S cluster assembly protein SufD</fullName>
    </submittedName>
</protein>
<dbReference type="RefSeq" id="WP_116775534.1">
    <property type="nucleotide sequence ID" value="NZ_QDKG01000002.1"/>
</dbReference>
<dbReference type="PANTHER" id="PTHR43575">
    <property type="entry name" value="PROTEIN ABCI7, CHLOROPLASTIC"/>
    <property type="match status" value="1"/>
</dbReference>
<evidence type="ECO:0000313" key="5">
    <source>
        <dbReference type="Proteomes" id="UP000245627"/>
    </source>
</evidence>
<evidence type="ECO:0000259" key="3">
    <source>
        <dbReference type="Pfam" id="PF19295"/>
    </source>
</evidence>
<dbReference type="PANTHER" id="PTHR43575:SF1">
    <property type="entry name" value="PROTEIN ABCI7, CHLOROPLASTIC"/>
    <property type="match status" value="1"/>
</dbReference>
<evidence type="ECO:0000313" key="4">
    <source>
        <dbReference type="EMBL" id="PVH25966.1"/>
    </source>
</evidence>
<dbReference type="Pfam" id="PF01458">
    <property type="entry name" value="SUFBD_core"/>
    <property type="match status" value="1"/>
</dbReference>
<dbReference type="EMBL" id="QDKG01000002">
    <property type="protein sequence ID" value="PVH25966.1"/>
    <property type="molecule type" value="Genomic_DNA"/>
</dbReference>
<dbReference type="InterPro" id="IPR055346">
    <property type="entry name" value="Fe-S_cluster_assembly_SufBD"/>
</dbReference>
<sequence>MSTITAESLFQQLTTTFHDLEKIDEPAALAAIRQEAFAKFEQAGFPTVKNEDWKYTNIHSLVQAPYVLNSDVDVADLDLSQADIPALDAHRLVLVNGQYTVAFSSLEEEDGLVVKPIEDAANDPQFTRHFAQHADKTDNALVYLNTALYTAGVFIEVKRNAVVNKPIHLVHVATGTEAFFAQTRNLIVAGANAEVEIIESFITLAGTAKNLHNKVTEIVLEENAKMQHYYLQISDASSNYINHTEVYQNKHSLYNNYNCNFPGATFVRNNINVRLDDEQVESHLYGINLLADKQLVDNHTIVDHMKPHCESYEWYKNIPQDDSTAVFNGKIFVREDAQKTNAFQQNNNMLIGDKSTVYTKPQLEIFADDVKCSHGCTMGQFDDQALFYLRARGIGEESARTLLVHAFAFDVTSRFSNESVREYVEALVAKGLEPRQN</sequence>
<dbReference type="Proteomes" id="UP000245627">
    <property type="component" value="Unassembled WGS sequence"/>
</dbReference>
<gene>
    <name evidence="4" type="primary">sufD</name>
    <name evidence="4" type="ORF">DC487_08590</name>
</gene>
<dbReference type="GO" id="GO:0016226">
    <property type="term" value="P:iron-sulfur cluster assembly"/>
    <property type="evidence" value="ECO:0007669"/>
    <property type="project" value="InterPro"/>
</dbReference>
<proteinExistence type="inferred from homology"/>